<sequence>MALTGVDQEAKALLIDYIAIRQDARGKGCGRLMLDHIKQWARAAAGCKGMIVEVESEPTDENTRRIHFWESVGFHLTPYVHQYIWVPEPYQAMYVNFNQEDPLPEDGKALFKSITGFHEKAYRRN</sequence>
<dbReference type="InterPro" id="IPR050680">
    <property type="entry name" value="YpeA/RimI_acetyltransf"/>
</dbReference>
<proteinExistence type="predicted"/>
<dbReference type="PROSITE" id="PS51186">
    <property type="entry name" value="GNAT"/>
    <property type="match status" value="1"/>
</dbReference>
<dbReference type="InterPro" id="IPR016181">
    <property type="entry name" value="Acyl_CoA_acyltransferase"/>
</dbReference>
<feature type="domain" description="N-acetyltransferase" evidence="3">
    <location>
        <begin position="1"/>
        <end position="100"/>
    </location>
</feature>
<keyword evidence="1" id="KW-0808">Transferase</keyword>
<evidence type="ECO:0000313" key="4">
    <source>
        <dbReference type="EMBL" id="UJF36213.1"/>
    </source>
</evidence>
<dbReference type="Pfam" id="PF00583">
    <property type="entry name" value="Acetyltransf_1"/>
    <property type="match status" value="1"/>
</dbReference>
<evidence type="ECO:0000259" key="3">
    <source>
        <dbReference type="PROSITE" id="PS51186"/>
    </source>
</evidence>
<dbReference type="Gene3D" id="3.40.630.30">
    <property type="match status" value="1"/>
</dbReference>
<dbReference type="CDD" id="cd04301">
    <property type="entry name" value="NAT_SF"/>
    <property type="match status" value="1"/>
</dbReference>
<evidence type="ECO:0000313" key="5">
    <source>
        <dbReference type="Proteomes" id="UP001649230"/>
    </source>
</evidence>
<accession>A0ABY3SQC6</accession>
<evidence type="ECO:0000256" key="2">
    <source>
        <dbReference type="ARBA" id="ARBA00023315"/>
    </source>
</evidence>
<evidence type="ECO:0000256" key="1">
    <source>
        <dbReference type="ARBA" id="ARBA00022679"/>
    </source>
</evidence>
<reference evidence="4 5" key="1">
    <citation type="journal article" date="2024" name="Int. J. Syst. Evol. Microbiol.">
        <title>Paenibacillus hexagrammi sp. nov., a novel bacterium isolated from the gut content of Hexagrammos agrammus.</title>
        <authorList>
            <person name="Jung H.K."/>
            <person name="Kim D.G."/>
            <person name="Zin H."/>
            <person name="Park J."/>
            <person name="Jung H."/>
            <person name="Kim Y.O."/>
            <person name="Kong H.J."/>
            <person name="Kim J.W."/>
            <person name="Kim Y.S."/>
        </authorList>
    </citation>
    <scope>NUCLEOTIDE SEQUENCE [LARGE SCALE GENOMIC DNA]</scope>
    <source>
        <strain evidence="4 5">YPD9-1</strain>
    </source>
</reference>
<dbReference type="InterPro" id="IPR000182">
    <property type="entry name" value="GNAT_dom"/>
</dbReference>
<organism evidence="4 5">
    <name type="scientific">Paenibacillus hexagrammi</name>
    <dbReference type="NCBI Taxonomy" id="2908839"/>
    <lineage>
        <taxon>Bacteria</taxon>
        <taxon>Bacillati</taxon>
        <taxon>Bacillota</taxon>
        <taxon>Bacilli</taxon>
        <taxon>Bacillales</taxon>
        <taxon>Paenibacillaceae</taxon>
        <taxon>Paenibacillus</taxon>
    </lineage>
</organism>
<keyword evidence="2" id="KW-0012">Acyltransferase</keyword>
<gene>
    <name evidence="4" type="ORF">L0M14_01050</name>
</gene>
<keyword evidence="5" id="KW-1185">Reference proteome</keyword>
<dbReference type="SUPFAM" id="SSF55729">
    <property type="entry name" value="Acyl-CoA N-acyltransferases (Nat)"/>
    <property type="match status" value="1"/>
</dbReference>
<name>A0ABY3SQC6_9BACL</name>
<dbReference type="PANTHER" id="PTHR43420:SF47">
    <property type="entry name" value="N-ACETYLTRANSFERASE DOMAIN-CONTAINING PROTEIN"/>
    <property type="match status" value="1"/>
</dbReference>
<dbReference type="PANTHER" id="PTHR43420">
    <property type="entry name" value="ACETYLTRANSFERASE"/>
    <property type="match status" value="1"/>
</dbReference>
<protein>
    <submittedName>
        <fullName evidence="4">GNAT family N-acetyltransferase</fullName>
    </submittedName>
</protein>
<dbReference type="Proteomes" id="UP001649230">
    <property type="component" value="Chromosome"/>
</dbReference>
<dbReference type="EMBL" id="CP090978">
    <property type="protein sequence ID" value="UJF36213.1"/>
    <property type="molecule type" value="Genomic_DNA"/>
</dbReference>
<dbReference type="RefSeq" id="WP_235122768.1">
    <property type="nucleotide sequence ID" value="NZ_CP090978.1"/>
</dbReference>